<comment type="caution">
    <text evidence="2">The sequence shown here is derived from an EMBL/GenBank/DDBJ whole genome shotgun (WGS) entry which is preliminary data.</text>
</comment>
<dbReference type="AlphaFoldDB" id="A0A553PSE1"/>
<proteinExistence type="predicted"/>
<accession>A0A553PSE1</accession>
<feature type="domain" description="EGF-like" evidence="1">
    <location>
        <begin position="57"/>
        <end position="68"/>
    </location>
</feature>
<dbReference type="Proteomes" id="UP000318571">
    <property type="component" value="Chromosome 12"/>
</dbReference>
<dbReference type="STRING" id="6832.A0A553PSE1"/>
<name>A0A553PSE1_TIGCA</name>
<reference evidence="2 3" key="1">
    <citation type="journal article" date="2018" name="Nat. Ecol. Evol.">
        <title>Genomic signatures of mitonuclear coevolution across populations of Tigriopus californicus.</title>
        <authorList>
            <person name="Barreto F.S."/>
            <person name="Watson E.T."/>
            <person name="Lima T.G."/>
            <person name="Willett C.S."/>
            <person name="Edmands S."/>
            <person name="Li W."/>
            <person name="Burton R.S."/>
        </authorList>
    </citation>
    <scope>NUCLEOTIDE SEQUENCE [LARGE SCALE GENOMIC DNA]</scope>
    <source>
        <strain evidence="2 3">San Diego</strain>
    </source>
</reference>
<feature type="non-terminal residue" evidence="2">
    <location>
        <position position="1"/>
    </location>
</feature>
<evidence type="ECO:0000259" key="1">
    <source>
        <dbReference type="PROSITE" id="PS00022"/>
    </source>
</evidence>
<evidence type="ECO:0000313" key="2">
    <source>
        <dbReference type="EMBL" id="TRY80599.1"/>
    </source>
</evidence>
<dbReference type="Gene3D" id="2.10.25.10">
    <property type="entry name" value="Laminin"/>
    <property type="match status" value="2"/>
</dbReference>
<sequence length="150" mass="17026">QSRRYICDDEANVICLSGWKEDPDWSKRDLRNPCPIPICDHHGETCEHGQCVRPDVCACEVGWQGHLCDTCIPLPGCVHGSCNATFECNCDLNDQGAPMWEGAFCDQRKINRIRNISFQLLARIVIQTTDFASNHLNASKTKFYVCKMEF</sequence>
<gene>
    <name evidence="2" type="ORF">TCAL_13863</name>
</gene>
<protein>
    <recommendedName>
        <fullName evidence="1">EGF-like domain-containing protein</fullName>
    </recommendedName>
</protein>
<evidence type="ECO:0000313" key="3">
    <source>
        <dbReference type="Proteomes" id="UP000318571"/>
    </source>
</evidence>
<organism evidence="2 3">
    <name type="scientific">Tigriopus californicus</name>
    <name type="common">Marine copepod</name>
    <dbReference type="NCBI Taxonomy" id="6832"/>
    <lineage>
        <taxon>Eukaryota</taxon>
        <taxon>Metazoa</taxon>
        <taxon>Ecdysozoa</taxon>
        <taxon>Arthropoda</taxon>
        <taxon>Crustacea</taxon>
        <taxon>Multicrustacea</taxon>
        <taxon>Hexanauplia</taxon>
        <taxon>Copepoda</taxon>
        <taxon>Harpacticoida</taxon>
        <taxon>Harpacticidae</taxon>
        <taxon>Tigriopus</taxon>
    </lineage>
</organism>
<dbReference type="EMBL" id="VCGU01000001">
    <property type="protein sequence ID" value="TRY80599.1"/>
    <property type="molecule type" value="Genomic_DNA"/>
</dbReference>
<dbReference type="InterPro" id="IPR000742">
    <property type="entry name" value="EGF"/>
</dbReference>
<dbReference type="PROSITE" id="PS00022">
    <property type="entry name" value="EGF_1"/>
    <property type="match status" value="1"/>
</dbReference>
<keyword evidence="3" id="KW-1185">Reference proteome</keyword>